<feature type="domain" description="DUF2059" evidence="2">
    <location>
        <begin position="124"/>
        <end position="182"/>
    </location>
</feature>
<evidence type="ECO:0000259" key="2">
    <source>
        <dbReference type="Pfam" id="PF09832"/>
    </source>
</evidence>
<dbReference type="AlphaFoldDB" id="A0A1E7WIB3"/>
<dbReference type="InterPro" id="IPR018637">
    <property type="entry name" value="DUF2059"/>
</dbReference>
<evidence type="ECO:0000313" key="3">
    <source>
        <dbReference type="EMBL" id="OEZ98234.1"/>
    </source>
</evidence>
<organism evidence="3 4">
    <name type="scientific">Duganella phyllosphaerae</name>
    <dbReference type="NCBI Taxonomy" id="762836"/>
    <lineage>
        <taxon>Bacteria</taxon>
        <taxon>Pseudomonadati</taxon>
        <taxon>Pseudomonadota</taxon>
        <taxon>Betaproteobacteria</taxon>
        <taxon>Burkholderiales</taxon>
        <taxon>Oxalobacteraceae</taxon>
        <taxon>Telluria group</taxon>
        <taxon>Duganella</taxon>
    </lineage>
</organism>
<gene>
    <name evidence="3" type="ORF">DUPY_31790</name>
</gene>
<evidence type="ECO:0000313" key="4">
    <source>
        <dbReference type="Proteomes" id="UP000175989"/>
    </source>
</evidence>
<feature type="chain" id="PRO_5009207158" description="DUF2059 domain-containing protein" evidence="1">
    <location>
        <begin position="23"/>
        <end position="194"/>
    </location>
</feature>
<sequence length="194" mass="21071">MKKIVAILAASTTLALSGAAAAQAPVAAPVAAAAAAPAALDPAALKAARELFDSMNYRQSMQEMMRQMSQSAMQSMRPMMEAATSQDKRLSEAQRKQMLDKIDAKMPQLNQMMMESMGDPALVDELLAQAIPIYARNFTVDELHQLAAFYATPVGKKMMAVMPKLASESMASSQQLMAQRMQPMMARLLTILQD</sequence>
<feature type="signal peptide" evidence="1">
    <location>
        <begin position="1"/>
        <end position="22"/>
    </location>
</feature>
<dbReference type="EMBL" id="LROM01000092">
    <property type="protein sequence ID" value="OEZ98234.1"/>
    <property type="molecule type" value="Genomic_DNA"/>
</dbReference>
<comment type="caution">
    <text evidence="3">The sequence shown here is derived from an EMBL/GenBank/DDBJ whole genome shotgun (WGS) entry which is preliminary data.</text>
</comment>
<keyword evidence="1" id="KW-0732">Signal</keyword>
<accession>A0A1E7WIB3</accession>
<dbReference type="Pfam" id="PF09832">
    <property type="entry name" value="DUF2059"/>
    <property type="match status" value="1"/>
</dbReference>
<dbReference type="Proteomes" id="UP000175989">
    <property type="component" value="Unassembled WGS sequence"/>
</dbReference>
<name>A0A1E7WIB3_9BURK</name>
<reference evidence="4" key="1">
    <citation type="journal article" date="2016" name="Front. Microbiol.">
        <title>Molecular Keys to the Janthinobacterium and Duganella spp. Interaction with the Plant Pathogen Fusarium graminearum.</title>
        <authorList>
            <person name="Haack F.S."/>
            <person name="Poehlein A."/>
            <person name="Kroger C."/>
            <person name="Voigt C.A."/>
            <person name="Piepenbring M."/>
            <person name="Bode H.B."/>
            <person name="Daniel R."/>
            <person name="Schafer W."/>
            <person name="Streit W.R."/>
        </authorList>
    </citation>
    <scope>NUCLEOTIDE SEQUENCE [LARGE SCALE GENOMIC DNA]</scope>
    <source>
        <strain evidence="4">T54</strain>
    </source>
</reference>
<keyword evidence="4" id="KW-1185">Reference proteome</keyword>
<dbReference type="RefSeq" id="WP_070249383.1">
    <property type="nucleotide sequence ID" value="NZ_LROM01000092.1"/>
</dbReference>
<protein>
    <recommendedName>
        <fullName evidence="2">DUF2059 domain-containing protein</fullName>
    </recommendedName>
</protein>
<evidence type="ECO:0000256" key="1">
    <source>
        <dbReference type="SAM" id="SignalP"/>
    </source>
</evidence>
<proteinExistence type="predicted"/>